<keyword evidence="2" id="KW-1185">Reference proteome</keyword>
<evidence type="ECO:0000313" key="1">
    <source>
        <dbReference type="EMBL" id="MBB5190091.1"/>
    </source>
</evidence>
<evidence type="ECO:0000313" key="2">
    <source>
        <dbReference type="Proteomes" id="UP000543030"/>
    </source>
</evidence>
<dbReference type="GO" id="GO:0000428">
    <property type="term" value="C:DNA-directed RNA polymerase complex"/>
    <property type="evidence" value="ECO:0007669"/>
    <property type="project" value="UniProtKB-KW"/>
</dbReference>
<accession>A0A840RCS8</accession>
<keyword evidence="1" id="KW-0804">Transcription</keyword>
<dbReference type="Proteomes" id="UP000543030">
    <property type="component" value="Unassembled WGS sequence"/>
</dbReference>
<proteinExistence type="predicted"/>
<protein>
    <submittedName>
        <fullName evidence="1">DNA-directed RNA polymerase subunit RPC12/RpoP</fullName>
    </submittedName>
</protein>
<dbReference type="EMBL" id="JACHHN010000001">
    <property type="protein sequence ID" value="MBB5190091.1"/>
    <property type="molecule type" value="Genomic_DNA"/>
</dbReference>
<gene>
    <name evidence="1" type="ORF">HNQ50_000801</name>
</gene>
<organism evidence="1 2">
    <name type="scientific">Silvimonas terrae</name>
    <dbReference type="NCBI Taxonomy" id="300266"/>
    <lineage>
        <taxon>Bacteria</taxon>
        <taxon>Pseudomonadati</taxon>
        <taxon>Pseudomonadota</taxon>
        <taxon>Betaproteobacteria</taxon>
        <taxon>Neisseriales</taxon>
        <taxon>Chitinibacteraceae</taxon>
        <taxon>Silvimonas</taxon>
    </lineage>
</organism>
<sequence length="59" mass="6715">MWTCKECLEELTEIQAPPAIDEDGIYFVCPFCNHRNILQVVKYPNDPDDGPLTLGQFDA</sequence>
<name>A0A840RCS8_9NEIS</name>
<dbReference type="AlphaFoldDB" id="A0A840RCS8"/>
<keyword evidence="1" id="KW-0240">DNA-directed RNA polymerase</keyword>
<comment type="caution">
    <text evidence="1">The sequence shown here is derived from an EMBL/GenBank/DDBJ whole genome shotgun (WGS) entry which is preliminary data.</text>
</comment>
<reference evidence="1 2" key="1">
    <citation type="submission" date="2020-08" db="EMBL/GenBank/DDBJ databases">
        <title>Genomic Encyclopedia of Type Strains, Phase IV (KMG-IV): sequencing the most valuable type-strain genomes for metagenomic binning, comparative biology and taxonomic classification.</title>
        <authorList>
            <person name="Goeker M."/>
        </authorList>
    </citation>
    <scope>NUCLEOTIDE SEQUENCE [LARGE SCALE GENOMIC DNA]</scope>
    <source>
        <strain evidence="1 2">DSM 18233</strain>
    </source>
</reference>